<feature type="chain" id="PRO_5017005440" description="T9SS type A sorting domain-containing protein" evidence="3">
    <location>
        <begin position="18"/>
        <end position="714"/>
    </location>
</feature>
<dbReference type="PANTHER" id="PTHR46290:SF1">
    <property type="entry name" value="DI-N-ACETYLCHITOBIASE"/>
    <property type="match status" value="1"/>
</dbReference>
<reference evidence="6 7" key="1">
    <citation type="journal article" date="2018" name="Nat. Biotechnol.">
        <title>A standardized bacterial taxonomy based on genome phylogeny substantially revises the tree of life.</title>
        <authorList>
            <person name="Parks D.H."/>
            <person name="Chuvochina M."/>
            <person name="Waite D.W."/>
            <person name="Rinke C."/>
            <person name="Skarshewski A."/>
            <person name="Chaumeil P.A."/>
            <person name="Hugenholtz P."/>
        </authorList>
    </citation>
    <scope>NUCLEOTIDE SEQUENCE [LARGE SCALE GENOMIC DNA]</scope>
    <source>
        <strain evidence="6">UBA9956</strain>
    </source>
</reference>
<dbReference type="Pfam" id="PF08239">
    <property type="entry name" value="SH3_3"/>
    <property type="match status" value="2"/>
</dbReference>
<sequence length="714" mass="80752">MKRAVFIFLLLSVSIYASIHETEYYNNLAGAKFGYPEKTYVELKEKSSKGMLFNYYGYLPYWTDTLAYANFDYELLTHVAYFSIELNTDGSIGSVPNPSRFTKIYSECHKRGVRVHMTFTLFGWTSVSNLLNSWTARNSAVSNIINFIDAYSIEGANIDFEYVTSSVKDSFSLFIQNLADSLHLNPSGRKELYIAMPAVPAWYPGYDYASLSDDADGLFIMGYDYHYSGSSEAGPVAPTFNSSYWGYYAVNTTVGDYFDYGASRDKVILGVPYYGYDWPTVSDALKSSTTGSGTAVLFKNAKTNAVSYGYEFDANSQTPYYNYFSASWHQCWYDDSVSIINKLEIAVDSSLQGAGCWALGYDDGEDDLWNAIRSAMQRVPADKHFVVRVTIPTLNVREGPSTAYKVLNTAYAGDEFVAFDFDGYWYKIYYPASSFPYYAYIYGGDGVSVKYMDGDNFVPVVKVTASLLNVRSGPSTSYPILTQTAEGQCFAVESLSGDWAKIMLPDSNSRGWISYASYTAYYADVSLLNDCAFEIDSIDYPDTLTMGETFKLEMFLLNRGFVSADSLVKINSVAHSLFYDLNEWYDSSSVKTYGYDGLPNQKCLRNSNFKAGNVIKDTLVTEKFFLEREGDIASDTFEITIFIKYSESGKHENEIKLNIIENKNERYVLFDVLGRKVFEDNGRFSSNVPLKSGVYFLISFYDNRFFRKKIFLFK</sequence>
<evidence type="ECO:0000313" key="7">
    <source>
        <dbReference type="Proteomes" id="UP000264062"/>
    </source>
</evidence>
<gene>
    <name evidence="6" type="ORF">DCW38_06610</name>
</gene>
<feature type="domain" description="GH18" evidence="5">
    <location>
        <begin position="53"/>
        <end position="379"/>
    </location>
</feature>
<keyword evidence="1" id="KW-0378">Hydrolase</keyword>
<evidence type="ECO:0000259" key="5">
    <source>
        <dbReference type="PROSITE" id="PS51910"/>
    </source>
</evidence>
<comment type="caution">
    <text evidence="6">The sequence shown here is derived from an EMBL/GenBank/DDBJ whole genome shotgun (WGS) entry which is preliminary data.</text>
</comment>
<accession>A0A350HBB9</accession>
<dbReference type="AlphaFoldDB" id="A0A350HBB9"/>
<dbReference type="GO" id="GO:0009313">
    <property type="term" value="P:oligosaccharide catabolic process"/>
    <property type="evidence" value="ECO:0007669"/>
    <property type="project" value="TreeGrafter"/>
</dbReference>
<dbReference type="Pfam" id="PF00704">
    <property type="entry name" value="Glyco_hydro_18"/>
    <property type="match status" value="1"/>
</dbReference>
<proteinExistence type="predicted"/>
<dbReference type="SMART" id="SM00636">
    <property type="entry name" value="Glyco_18"/>
    <property type="match status" value="1"/>
</dbReference>
<dbReference type="Gene3D" id="3.10.50.10">
    <property type="match status" value="1"/>
</dbReference>
<dbReference type="PANTHER" id="PTHR46290">
    <property type="entry name" value="DI-N-ACETYLCHITOBIASE"/>
    <property type="match status" value="1"/>
</dbReference>
<name>A0A350HBB9_UNCW3</name>
<protein>
    <recommendedName>
        <fullName evidence="8">T9SS type A sorting domain-containing protein</fullName>
    </recommendedName>
</protein>
<evidence type="ECO:0000256" key="2">
    <source>
        <dbReference type="ARBA" id="ARBA00023295"/>
    </source>
</evidence>
<dbReference type="InterPro" id="IPR011583">
    <property type="entry name" value="Chitinase_II/V-like_cat"/>
</dbReference>
<dbReference type="InterPro" id="IPR029070">
    <property type="entry name" value="Chitinase_insertion_sf"/>
</dbReference>
<feature type="domain" description="SH3b" evidence="4">
    <location>
        <begin position="384"/>
        <end position="450"/>
    </location>
</feature>
<dbReference type="SUPFAM" id="SSF51445">
    <property type="entry name" value="(Trans)glycosidases"/>
    <property type="match status" value="1"/>
</dbReference>
<evidence type="ECO:0000256" key="1">
    <source>
        <dbReference type="ARBA" id="ARBA00022801"/>
    </source>
</evidence>
<dbReference type="PROSITE" id="PS51910">
    <property type="entry name" value="GH18_2"/>
    <property type="match status" value="1"/>
</dbReference>
<feature type="domain" description="SH3b" evidence="4">
    <location>
        <begin position="458"/>
        <end position="522"/>
    </location>
</feature>
<dbReference type="Gene3D" id="3.20.20.80">
    <property type="entry name" value="Glycosidases"/>
    <property type="match status" value="1"/>
</dbReference>
<keyword evidence="2" id="KW-0326">Glycosidase</keyword>
<dbReference type="Gene3D" id="2.30.30.40">
    <property type="entry name" value="SH3 Domains"/>
    <property type="match status" value="2"/>
</dbReference>
<dbReference type="SMART" id="SM00287">
    <property type="entry name" value="SH3b"/>
    <property type="match status" value="2"/>
</dbReference>
<keyword evidence="3" id="KW-0732">Signal</keyword>
<dbReference type="InterPro" id="IPR001223">
    <property type="entry name" value="Glyco_hydro18_cat"/>
</dbReference>
<dbReference type="InterPro" id="IPR017853">
    <property type="entry name" value="GH"/>
</dbReference>
<evidence type="ECO:0008006" key="8">
    <source>
        <dbReference type="Google" id="ProtNLM"/>
    </source>
</evidence>
<evidence type="ECO:0000259" key="4">
    <source>
        <dbReference type="PROSITE" id="PS51781"/>
    </source>
</evidence>
<organism evidence="6 7">
    <name type="scientific">candidate division WOR-3 bacterium</name>
    <dbReference type="NCBI Taxonomy" id="2052148"/>
    <lineage>
        <taxon>Bacteria</taxon>
        <taxon>Bacteria division WOR-3</taxon>
    </lineage>
</organism>
<dbReference type="EMBL" id="DMZY01000194">
    <property type="protein sequence ID" value="HAV92835.1"/>
    <property type="molecule type" value="Genomic_DNA"/>
</dbReference>
<dbReference type="Proteomes" id="UP000264062">
    <property type="component" value="Unassembled WGS sequence"/>
</dbReference>
<dbReference type="PROSITE" id="PS51781">
    <property type="entry name" value="SH3B"/>
    <property type="match status" value="2"/>
</dbReference>
<feature type="signal peptide" evidence="3">
    <location>
        <begin position="1"/>
        <end position="17"/>
    </location>
</feature>
<dbReference type="GO" id="GO:0016798">
    <property type="term" value="F:hydrolase activity, acting on glycosyl bonds"/>
    <property type="evidence" value="ECO:0007669"/>
    <property type="project" value="UniProtKB-KW"/>
</dbReference>
<dbReference type="GO" id="GO:0008061">
    <property type="term" value="F:chitin binding"/>
    <property type="evidence" value="ECO:0007669"/>
    <property type="project" value="InterPro"/>
</dbReference>
<evidence type="ECO:0000256" key="3">
    <source>
        <dbReference type="SAM" id="SignalP"/>
    </source>
</evidence>
<dbReference type="InterPro" id="IPR051887">
    <property type="entry name" value="GH18_Domain-Containing"/>
</dbReference>
<evidence type="ECO:0000313" key="6">
    <source>
        <dbReference type="EMBL" id="HAV92835.1"/>
    </source>
</evidence>
<dbReference type="InterPro" id="IPR003646">
    <property type="entry name" value="SH3-like_bac-type"/>
</dbReference>